<evidence type="ECO:0000313" key="1">
    <source>
        <dbReference type="EMBL" id="KAF9752638.1"/>
    </source>
</evidence>
<evidence type="ECO:0000313" key="2">
    <source>
        <dbReference type="Proteomes" id="UP000616885"/>
    </source>
</evidence>
<dbReference type="EMBL" id="JADCTT010000005">
    <property type="protein sequence ID" value="KAF9752638.1"/>
    <property type="molecule type" value="Genomic_DNA"/>
</dbReference>
<comment type="caution">
    <text evidence="1">The sequence shown here is derived from an EMBL/GenBank/DDBJ whole genome shotgun (WGS) entry which is preliminary data.</text>
</comment>
<sequence>MARSGPAIIKGVNPRVRFRLKDRLRYRRTILRKLDTLYIRPRCNIRCRLDLMPRPNRGYSTHLFTLNFETSLNSNPGHNSKLIINHGGVHQPSTMLSLKLTYNPIFRINSILVLITHSSLLFKLSY</sequence>
<accession>A0A8H7NBL5</accession>
<protein>
    <submittedName>
        <fullName evidence="1">Uncharacterized protein</fullName>
    </submittedName>
</protein>
<reference evidence="1" key="1">
    <citation type="submission" date="2020-10" db="EMBL/GenBank/DDBJ databases">
        <title>High-Quality Genome Resource of Clonostachys rosea strain S41 by Oxford Nanopore Long-Read Sequencing.</title>
        <authorList>
            <person name="Wang H."/>
        </authorList>
    </citation>
    <scope>NUCLEOTIDE SEQUENCE</scope>
    <source>
        <strain evidence="1">S41</strain>
    </source>
</reference>
<gene>
    <name evidence="1" type="ORF">IM811_014432</name>
</gene>
<name>A0A8H7NBL5_BIOOC</name>
<organism evidence="1 2">
    <name type="scientific">Bionectria ochroleuca</name>
    <name type="common">Gliocladium roseum</name>
    <dbReference type="NCBI Taxonomy" id="29856"/>
    <lineage>
        <taxon>Eukaryota</taxon>
        <taxon>Fungi</taxon>
        <taxon>Dikarya</taxon>
        <taxon>Ascomycota</taxon>
        <taxon>Pezizomycotina</taxon>
        <taxon>Sordariomycetes</taxon>
        <taxon>Hypocreomycetidae</taxon>
        <taxon>Hypocreales</taxon>
        <taxon>Bionectriaceae</taxon>
        <taxon>Clonostachys</taxon>
    </lineage>
</organism>
<dbReference type="Proteomes" id="UP000616885">
    <property type="component" value="Unassembled WGS sequence"/>
</dbReference>
<dbReference type="AlphaFoldDB" id="A0A8H7NBL5"/>
<proteinExistence type="predicted"/>